<feature type="region of interest" description="Disordered" evidence="12">
    <location>
        <begin position="219"/>
        <end position="242"/>
    </location>
</feature>
<dbReference type="EMBL" id="KZ819618">
    <property type="protein sequence ID" value="PWN31209.1"/>
    <property type="molecule type" value="Genomic_DNA"/>
</dbReference>
<keyword evidence="16" id="KW-1185">Reference proteome</keyword>
<feature type="compositionally biased region" description="Pro residues" evidence="12">
    <location>
        <begin position="450"/>
        <end position="461"/>
    </location>
</feature>
<keyword evidence="7 11" id="KW-0067">ATP-binding</keyword>
<dbReference type="InterPro" id="IPR050839">
    <property type="entry name" value="Rho-assoc_Ser/Thr_Kinase"/>
</dbReference>
<feature type="compositionally biased region" description="Low complexity" evidence="12">
    <location>
        <begin position="107"/>
        <end position="118"/>
    </location>
</feature>
<dbReference type="Gene3D" id="1.10.510.10">
    <property type="entry name" value="Transferase(Phosphotransferase) domain 1"/>
    <property type="match status" value="1"/>
</dbReference>
<feature type="region of interest" description="Disordered" evidence="12">
    <location>
        <begin position="849"/>
        <end position="872"/>
    </location>
</feature>
<dbReference type="Pfam" id="PF00069">
    <property type="entry name" value="Pkinase"/>
    <property type="match status" value="2"/>
</dbReference>
<feature type="compositionally biased region" description="Polar residues" evidence="12">
    <location>
        <begin position="43"/>
        <end position="60"/>
    </location>
</feature>
<dbReference type="PANTHER" id="PTHR22988">
    <property type="entry name" value="MYOTONIC DYSTROPHY S/T KINASE-RELATED"/>
    <property type="match status" value="1"/>
</dbReference>
<feature type="region of interest" description="Disordered" evidence="12">
    <location>
        <begin position="410"/>
        <end position="430"/>
    </location>
</feature>
<feature type="domain" description="Protein kinase" evidence="13">
    <location>
        <begin position="670"/>
        <end position="1011"/>
    </location>
</feature>
<evidence type="ECO:0000256" key="5">
    <source>
        <dbReference type="ARBA" id="ARBA00022741"/>
    </source>
</evidence>
<dbReference type="GO" id="GO:0007010">
    <property type="term" value="P:cytoskeleton organization"/>
    <property type="evidence" value="ECO:0007669"/>
    <property type="project" value="UniProtKB-ARBA"/>
</dbReference>
<dbReference type="Gene3D" id="3.30.200.20">
    <property type="entry name" value="Phosphorylase Kinase, domain 1"/>
    <property type="match status" value="1"/>
</dbReference>
<keyword evidence="3" id="KW-0597">Phosphoprotein</keyword>
<dbReference type="GO" id="GO:0004674">
    <property type="term" value="F:protein serine/threonine kinase activity"/>
    <property type="evidence" value="ECO:0007669"/>
    <property type="project" value="UniProtKB-KW"/>
</dbReference>
<feature type="compositionally biased region" description="Polar residues" evidence="12">
    <location>
        <begin position="410"/>
        <end position="423"/>
    </location>
</feature>
<dbReference type="InterPro" id="IPR059233">
    <property type="entry name" value="MobB_NdrA/B/Cbk1"/>
</dbReference>
<evidence type="ECO:0000259" key="13">
    <source>
        <dbReference type="PROSITE" id="PS50011"/>
    </source>
</evidence>
<dbReference type="InterPro" id="IPR000961">
    <property type="entry name" value="AGC-kinase_C"/>
</dbReference>
<feature type="compositionally biased region" description="Basic and acidic residues" evidence="12">
    <location>
        <begin position="1"/>
        <end position="20"/>
    </location>
</feature>
<dbReference type="SUPFAM" id="SSF56112">
    <property type="entry name" value="Protein kinase-like (PK-like)"/>
    <property type="match status" value="1"/>
</dbReference>
<feature type="region of interest" description="Disordered" evidence="12">
    <location>
        <begin position="1147"/>
        <end position="1177"/>
    </location>
</feature>
<evidence type="ECO:0000256" key="10">
    <source>
        <dbReference type="ARBA" id="ARBA00048679"/>
    </source>
</evidence>
<evidence type="ECO:0000256" key="2">
    <source>
        <dbReference type="ARBA" id="ARBA00022527"/>
    </source>
</evidence>
<dbReference type="STRING" id="1280837.A0A316V0Y5"/>
<feature type="region of interest" description="Disordered" evidence="12">
    <location>
        <begin position="444"/>
        <end position="481"/>
    </location>
</feature>
<evidence type="ECO:0000256" key="1">
    <source>
        <dbReference type="ARBA" id="ARBA00012513"/>
    </source>
</evidence>
<dbReference type="InterPro" id="IPR017441">
    <property type="entry name" value="Protein_kinase_ATP_BS"/>
</dbReference>
<evidence type="ECO:0000259" key="14">
    <source>
        <dbReference type="PROSITE" id="PS51285"/>
    </source>
</evidence>
<dbReference type="FunFam" id="1.10.510.10:FF:000024">
    <property type="entry name" value="Probable serine/threonine-protein kinase cot-1"/>
    <property type="match status" value="1"/>
</dbReference>
<dbReference type="FunFam" id="3.30.200.20:FF:000192">
    <property type="entry name" value="Serine/threonine-protein kinase cot-1"/>
    <property type="match status" value="1"/>
</dbReference>
<dbReference type="InterPro" id="IPR000719">
    <property type="entry name" value="Prot_kinase_dom"/>
</dbReference>
<evidence type="ECO:0000313" key="16">
    <source>
        <dbReference type="Proteomes" id="UP000245771"/>
    </source>
</evidence>
<reference evidence="15 16" key="1">
    <citation type="journal article" date="2018" name="Mol. Biol. Evol.">
        <title>Broad Genomic Sampling Reveals a Smut Pathogenic Ancestry of the Fungal Clade Ustilaginomycotina.</title>
        <authorList>
            <person name="Kijpornyongpan T."/>
            <person name="Mondo S.J."/>
            <person name="Barry K."/>
            <person name="Sandor L."/>
            <person name="Lee J."/>
            <person name="Lipzen A."/>
            <person name="Pangilinan J."/>
            <person name="LaButti K."/>
            <person name="Hainaut M."/>
            <person name="Henrissat B."/>
            <person name="Grigoriev I.V."/>
            <person name="Spatafora J.W."/>
            <person name="Aime M.C."/>
        </authorList>
    </citation>
    <scope>NUCLEOTIDE SEQUENCE [LARGE SCALE GENOMIC DNA]</scope>
    <source>
        <strain evidence="15 16">MCA 3882</strain>
    </source>
</reference>
<dbReference type="CDD" id="cd05573">
    <property type="entry name" value="STKc_ROCK_NDR_like"/>
    <property type="match status" value="1"/>
</dbReference>
<dbReference type="Proteomes" id="UP000245771">
    <property type="component" value="Unassembled WGS sequence"/>
</dbReference>
<comment type="similarity">
    <text evidence="8">Belongs to the protein kinase superfamily. STE Ser/Thr protein kinase family. COT1 subfamily.</text>
</comment>
<sequence length="1177" mass="128898">MTSSYAEREAAWYEHEERMRPSYIMRPSYGSPNGVQPQPPLSPSSRWTASTSVAQHQQGGAQYPFPGTAIDYPASPQKQLTQSQQPPPPRRFAHSVGQSGMRPLNDSSSTTRPISPTTLHSMAETGRTTPMSSNGEGGFKGRPYHLNSSPSRLHSPANGYQPFALDDEEARRTGAVGKGSAFMHKGFFDILSLVNNPASRPAGQNGFKATFSKATGRFRRDSNPNGPRIGLNSGGKEDPFFSSPAPPLQNITSRNSMQMPPLMPTTRTNRMSVPVNATYNPMPSPFPNAGAAALGPKAAKKRISIDMVGAPRIDSFVHAAHASDAEQAEEILRRWGRDNVGKIADPAWIERCKEAMRVQAARNQAEAIAQIQAALHQESAFRDNPKQLHIVNGTPSALTFATATTATVGHSTLSGNSTQTQRPSPGVGGAGAAFEQIEEEVQHNGQPVAPMTPPHKSPSPPHMAQSPIARPGMMPRTNTQGTMLVSSPVNLAKTQDVPDYLHFQPQPVAVNNAIVEHPRTVQPIDERRSSKAIDGLPGGGGAIDALFDRPVSMVVRDSLAMTNNNNHNASTRNLAGEAMSDVLVNHAGAAMRPSLTTVEKSVAAKIYFENLYYGILKKPQARETRKAGLEAELALLRIPDSSKEAIRNAWAANETEYLRDIRARVNVNSFSRLKTIGHGAFGVVALVQERQTGGLYAMKQLRKADMLRKGQEGHVRAERDLMTSASASQNAKWIVKLVYSFQDVDHLYLIMEFMGGGDLLNLLIEKDIFAEDFARFYVAEMILAVHEAHRLGYIHRDIKPDNFLFTSQGHVKLADFGLCQSFHWAHDGAYYDQQRKNMLKKHGIDLEDSGTARAGMNPGRGGAGTRGKADGTLTDKELKDVMSDRHDDGTPLTHVLTWREKNRKKIAYSVVGTNNYMAPEVLRGLGYDQSCDWWSLGVIVFEMLYGYPPFVSKSRHLTRQKILNWRQTLRFPPKPKVSRDAQDFISKLICERDDRLGSQATASVSRPNSLLQGSRQQRSGFAAGGNPEKAGLVDGVEELMAHPWFRGIDWANLHQSKAPFVPALSHPADTKHFEDDIDDEPLPAPGAAEAAKNGQPAPVEQARDPMLRDKAHGQHLLEMRKQLAFVGYTFKSPKSFDPKAQLTESKIVAAERGQAQANNGGTPSQLSSGSRLRSMSM</sequence>
<dbReference type="InterPro" id="IPR008271">
    <property type="entry name" value="Ser/Thr_kinase_AS"/>
</dbReference>
<dbReference type="RefSeq" id="XP_025351511.1">
    <property type="nucleotide sequence ID" value="XM_025496869.1"/>
</dbReference>
<dbReference type="SMART" id="SM00133">
    <property type="entry name" value="S_TK_X"/>
    <property type="match status" value="1"/>
</dbReference>
<accession>A0A316V0Y5</accession>
<dbReference type="InParanoid" id="A0A316V0Y5"/>
<dbReference type="EC" id="2.7.11.1" evidence="1"/>
<evidence type="ECO:0000256" key="12">
    <source>
        <dbReference type="SAM" id="MobiDB-lite"/>
    </source>
</evidence>
<feature type="region of interest" description="Disordered" evidence="12">
    <location>
        <begin position="999"/>
        <end position="1027"/>
    </location>
</feature>
<evidence type="ECO:0000313" key="15">
    <source>
        <dbReference type="EMBL" id="PWN31209.1"/>
    </source>
</evidence>
<proteinExistence type="inferred from homology"/>
<comment type="catalytic activity">
    <reaction evidence="10">
        <text>L-seryl-[protein] + ATP = O-phospho-L-seryl-[protein] + ADP + H(+)</text>
        <dbReference type="Rhea" id="RHEA:17989"/>
        <dbReference type="Rhea" id="RHEA-COMP:9863"/>
        <dbReference type="Rhea" id="RHEA-COMP:11604"/>
        <dbReference type="ChEBI" id="CHEBI:15378"/>
        <dbReference type="ChEBI" id="CHEBI:29999"/>
        <dbReference type="ChEBI" id="CHEBI:30616"/>
        <dbReference type="ChEBI" id="CHEBI:83421"/>
        <dbReference type="ChEBI" id="CHEBI:456216"/>
        <dbReference type="EC" id="2.7.11.1"/>
    </reaction>
</comment>
<keyword evidence="5 11" id="KW-0547">Nucleotide-binding</keyword>
<protein>
    <recommendedName>
        <fullName evidence="1">non-specific serine/threonine protein kinase</fullName>
        <ecNumber evidence="1">2.7.11.1</ecNumber>
    </recommendedName>
</protein>
<feature type="region of interest" description="Disordered" evidence="12">
    <location>
        <begin position="1"/>
        <end position="153"/>
    </location>
</feature>
<dbReference type="SMART" id="SM00220">
    <property type="entry name" value="S_TKc"/>
    <property type="match status" value="1"/>
</dbReference>
<feature type="compositionally biased region" description="Polar residues" evidence="12">
    <location>
        <begin position="999"/>
        <end position="1019"/>
    </location>
</feature>
<evidence type="ECO:0000256" key="3">
    <source>
        <dbReference type="ARBA" id="ARBA00022553"/>
    </source>
</evidence>
<evidence type="ECO:0000256" key="4">
    <source>
        <dbReference type="ARBA" id="ARBA00022679"/>
    </source>
</evidence>
<evidence type="ECO:0000256" key="9">
    <source>
        <dbReference type="ARBA" id="ARBA00047899"/>
    </source>
</evidence>
<gene>
    <name evidence="15" type="ORF">FA14DRAFT_128541</name>
</gene>
<evidence type="ECO:0000256" key="6">
    <source>
        <dbReference type="ARBA" id="ARBA00022777"/>
    </source>
</evidence>
<dbReference type="PANTHER" id="PTHR22988:SF76">
    <property type="entry name" value="CHROMOSOME UNDETERMINED SCAFFOLD_135, WHOLE GENOME SHOTGUN SEQUENCE"/>
    <property type="match status" value="1"/>
</dbReference>
<dbReference type="OrthoDB" id="3638488at2759"/>
<organism evidence="15 16">
    <name type="scientific">Meira miltonrushii</name>
    <dbReference type="NCBI Taxonomy" id="1280837"/>
    <lineage>
        <taxon>Eukaryota</taxon>
        <taxon>Fungi</taxon>
        <taxon>Dikarya</taxon>
        <taxon>Basidiomycota</taxon>
        <taxon>Ustilaginomycotina</taxon>
        <taxon>Exobasidiomycetes</taxon>
        <taxon>Exobasidiales</taxon>
        <taxon>Brachybasidiaceae</taxon>
        <taxon>Meira</taxon>
    </lineage>
</organism>
<dbReference type="GeneID" id="37018650"/>
<dbReference type="PROSITE" id="PS00107">
    <property type="entry name" value="PROTEIN_KINASE_ATP"/>
    <property type="match status" value="1"/>
</dbReference>
<evidence type="ECO:0000256" key="7">
    <source>
        <dbReference type="ARBA" id="ARBA00022840"/>
    </source>
</evidence>
<keyword evidence="6 15" id="KW-0418">Kinase</keyword>
<keyword evidence="4" id="KW-0808">Transferase</keyword>
<feature type="region of interest" description="Disordered" evidence="12">
    <location>
        <begin position="1070"/>
        <end position="1099"/>
    </location>
</feature>
<comment type="catalytic activity">
    <reaction evidence="9">
        <text>L-threonyl-[protein] + ATP = O-phospho-L-threonyl-[protein] + ADP + H(+)</text>
        <dbReference type="Rhea" id="RHEA:46608"/>
        <dbReference type="Rhea" id="RHEA-COMP:11060"/>
        <dbReference type="Rhea" id="RHEA-COMP:11605"/>
        <dbReference type="ChEBI" id="CHEBI:15378"/>
        <dbReference type="ChEBI" id="CHEBI:30013"/>
        <dbReference type="ChEBI" id="CHEBI:30616"/>
        <dbReference type="ChEBI" id="CHEBI:61977"/>
        <dbReference type="ChEBI" id="CHEBI:456216"/>
        <dbReference type="EC" id="2.7.11.1"/>
    </reaction>
</comment>
<dbReference type="InterPro" id="IPR011009">
    <property type="entry name" value="Kinase-like_dom_sf"/>
</dbReference>
<feature type="binding site" evidence="11">
    <location>
        <position position="699"/>
    </location>
    <ligand>
        <name>ATP</name>
        <dbReference type="ChEBI" id="CHEBI:30616"/>
    </ligand>
</feature>
<dbReference type="AlphaFoldDB" id="A0A316V0Y5"/>
<dbReference type="GO" id="GO:0005524">
    <property type="term" value="F:ATP binding"/>
    <property type="evidence" value="ECO:0007669"/>
    <property type="project" value="UniProtKB-UniRule"/>
</dbReference>
<evidence type="ECO:0000256" key="8">
    <source>
        <dbReference type="ARBA" id="ARBA00038271"/>
    </source>
</evidence>
<evidence type="ECO:0000256" key="11">
    <source>
        <dbReference type="PROSITE-ProRule" id="PRU10141"/>
    </source>
</evidence>
<dbReference type="PROSITE" id="PS00108">
    <property type="entry name" value="PROTEIN_KINASE_ST"/>
    <property type="match status" value="1"/>
</dbReference>
<dbReference type="PROSITE" id="PS51285">
    <property type="entry name" value="AGC_KINASE_CTER"/>
    <property type="match status" value="1"/>
</dbReference>
<feature type="compositionally biased region" description="Low complexity" evidence="12">
    <location>
        <begin position="1164"/>
        <end position="1177"/>
    </location>
</feature>
<name>A0A316V0Y5_9BASI</name>
<dbReference type="PROSITE" id="PS50011">
    <property type="entry name" value="PROTEIN_KINASE_DOM"/>
    <property type="match status" value="1"/>
</dbReference>
<dbReference type="CDD" id="cd21742">
    <property type="entry name" value="MobB_NDR_LATS-like"/>
    <property type="match status" value="1"/>
</dbReference>
<keyword evidence="2" id="KW-0723">Serine/threonine-protein kinase</keyword>
<feature type="domain" description="AGC-kinase C-terminal" evidence="14">
    <location>
        <begin position="1046"/>
        <end position="1140"/>
    </location>
</feature>